<evidence type="ECO:0000313" key="1">
    <source>
        <dbReference type="EMBL" id="THU60580.1"/>
    </source>
</evidence>
<name>A0A4S8JFG6_MUSBA</name>
<organism evidence="1 2">
    <name type="scientific">Musa balbisiana</name>
    <name type="common">Banana</name>
    <dbReference type="NCBI Taxonomy" id="52838"/>
    <lineage>
        <taxon>Eukaryota</taxon>
        <taxon>Viridiplantae</taxon>
        <taxon>Streptophyta</taxon>
        <taxon>Embryophyta</taxon>
        <taxon>Tracheophyta</taxon>
        <taxon>Spermatophyta</taxon>
        <taxon>Magnoliopsida</taxon>
        <taxon>Liliopsida</taxon>
        <taxon>Zingiberales</taxon>
        <taxon>Musaceae</taxon>
        <taxon>Musa</taxon>
    </lineage>
</organism>
<dbReference type="Proteomes" id="UP000317650">
    <property type="component" value="Chromosome 7"/>
</dbReference>
<reference evidence="1 2" key="1">
    <citation type="journal article" date="2019" name="Nat. Plants">
        <title>Genome sequencing of Musa balbisiana reveals subgenome evolution and function divergence in polyploid bananas.</title>
        <authorList>
            <person name="Yao X."/>
        </authorList>
    </citation>
    <scope>NUCLEOTIDE SEQUENCE [LARGE SCALE GENOMIC DNA]</scope>
    <source>
        <strain evidence="2">cv. DH-PKW</strain>
        <tissue evidence="1">Leaves</tissue>
    </source>
</reference>
<dbReference type="STRING" id="52838.A0A4S8JFG6"/>
<evidence type="ECO:0000313" key="2">
    <source>
        <dbReference type="Proteomes" id="UP000317650"/>
    </source>
</evidence>
<dbReference type="EMBL" id="PYDT01000005">
    <property type="protein sequence ID" value="THU60580.1"/>
    <property type="molecule type" value="Genomic_DNA"/>
</dbReference>
<gene>
    <name evidence="1" type="ORF">C4D60_Mb07t14280</name>
</gene>
<sequence>MPQQPSGRISINNLNCTVTPKLHMLLDPTNSNGLRMENLHQVQILHSSYQLLRETESLLPTDIVPCILSIEEIASLDPSQRVKKVIQVRFHHHLLPFKLAVLCNGKKYLTKLWPDIGYFLRPLSMSLNAFIEKEQQLPRMFEYSKSGEILSNSRPCLVTTSAEGKFYEPLGITVKINCEDTVFSPNLLNRVAAFLQ</sequence>
<accession>A0A4S8JFG6</accession>
<proteinExistence type="predicted"/>
<keyword evidence="2" id="KW-1185">Reference proteome</keyword>
<protein>
    <submittedName>
        <fullName evidence="1">Uncharacterized protein</fullName>
    </submittedName>
</protein>
<comment type="caution">
    <text evidence="1">The sequence shown here is derived from an EMBL/GenBank/DDBJ whole genome shotgun (WGS) entry which is preliminary data.</text>
</comment>
<dbReference type="AlphaFoldDB" id="A0A4S8JFG6"/>